<evidence type="ECO:0000313" key="5">
    <source>
        <dbReference type="Proteomes" id="UP000267464"/>
    </source>
</evidence>
<dbReference type="EMBL" id="QUSW01000001">
    <property type="protein sequence ID" value="RQP25625.1"/>
    <property type="molecule type" value="Genomic_DNA"/>
</dbReference>
<proteinExistence type="inferred from homology"/>
<evidence type="ECO:0000313" key="4">
    <source>
        <dbReference type="EMBL" id="RQP25625.1"/>
    </source>
</evidence>
<protein>
    <submittedName>
        <fullName evidence="4">Branched-chain amino acid ABC transporter substrate-binding protein</fullName>
    </submittedName>
</protein>
<keyword evidence="5" id="KW-1185">Reference proteome</keyword>
<evidence type="ECO:0000256" key="2">
    <source>
        <dbReference type="ARBA" id="ARBA00022729"/>
    </source>
</evidence>
<sequence length="386" mass="41429">MIDRIARSWLCIAGLLLAGAVQAGTLTLGVVERANDPRLAPEHLASGYLGHPGGPIRDGVEVALKESKFSLDAAGLGWKLAVETPSNVAEAREAAKRLQKAGAQALVADLPADELLALAQATQLPVFNVGEAADALRQQHCGPNMFHVLPSERMRADAMAQFLASRRWMRILLLHGPSGDDKARLAVVQSSAQRHGLKLAAVRPFELSTDPRKRQAGNALLLTSGVDYDVVWVVDSDGEFARSLPYRASLPRPVVGDAGLVALAWAPYFERYGAPQLAHRFERAAHRPMLDNDWAAWMAAKTVVQAALSRPQSALSVDALNAEALDGFKGVRVSYRAWDRQLRQPLLLTDGQGVIAMAPAEGVMHPANVLDTLGADAAEGLCKTPH</sequence>
<feature type="domain" description="Leucine-binding protein" evidence="3">
    <location>
        <begin position="84"/>
        <end position="209"/>
    </location>
</feature>
<dbReference type="Proteomes" id="UP000267464">
    <property type="component" value="Unassembled WGS sequence"/>
</dbReference>
<evidence type="ECO:0000256" key="1">
    <source>
        <dbReference type="ARBA" id="ARBA00010062"/>
    </source>
</evidence>
<organism evidence="4 5">
    <name type="scientific">Piscinibacter terrae</name>
    <dbReference type="NCBI Taxonomy" id="2496871"/>
    <lineage>
        <taxon>Bacteria</taxon>
        <taxon>Pseudomonadati</taxon>
        <taxon>Pseudomonadota</taxon>
        <taxon>Betaproteobacteria</taxon>
        <taxon>Burkholderiales</taxon>
        <taxon>Sphaerotilaceae</taxon>
        <taxon>Piscinibacter</taxon>
    </lineage>
</organism>
<dbReference type="Gene3D" id="3.40.50.2300">
    <property type="match status" value="2"/>
</dbReference>
<dbReference type="RefSeq" id="WP_124538278.1">
    <property type="nucleotide sequence ID" value="NZ_QUSW01000001.1"/>
</dbReference>
<dbReference type="InterPro" id="IPR028082">
    <property type="entry name" value="Peripla_BP_I"/>
</dbReference>
<gene>
    <name evidence="4" type="ORF">DZC73_00670</name>
</gene>
<comment type="caution">
    <text evidence="4">The sequence shown here is derived from an EMBL/GenBank/DDBJ whole genome shotgun (WGS) entry which is preliminary data.</text>
</comment>
<dbReference type="AlphaFoldDB" id="A0A3N7K3X5"/>
<dbReference type="Pfam" id="PF13458">
    <property type="entry name" value="Peripla_BP_6"/>
    <property type="match status" value="1"/>
</dbReference>
<name>A0A3N7K3X5_9BURK</name>
<dbReference type="InterPro" id="IPR028081">
    <property type="entry name" value="Leu-bd"/>
</dbReference>
<dbReference type="OrthoDB" id="5341635at2"/>
<reference evidence="4 5" key="1">
    <citation type="submission" date="2018-08" db="EMBL/GenBank/DDBJ databases">
        <authorList>
            <person name="Khan S.A."/>
            <person name="Jeon C.O."/>
            <person name="Chun B.H."/>
            <person name="Jeong S.E."/>
        </authorList>
    </citation>
    <scope>NUCLEOTIDE SEQUENCE [LARGE SCALE GENOMIC DNA]</scope>
    <source>
        <strain evidence="4 5">S-16</strain>
    </source>
</reference>
<accession>A0A3N7K3X5</accession>
<reference evidence="4 5" key="2">
    <citation type="submission" date="2018-12" db="EMBL/GenBank/DDBJ databases">
        <title>Rhizobacter gummiphilus sp. nov., a rubber-degrading bacterium isolated from the soil of a botanical garden in Japan.</title>
        <authorList>
            <person name="Shunsuke S.S."/>
        </authorList>
    </citation>
    <scope>NUCLEOTIDE SEQUENCE [LARGE SCALE GENOMIC DNA]</scope>
    <source>
        <strain evidence="4 5">S-16</strain>
    </source>
</reference>
<comment type="similarity">
    <text evidence="1">Belongs to the leucine-binding protein family.</text>
</comment>
<evidence type="ECO:0000259" key="3">
    <source>
        <dbReference type="Pfam" id="PF13458"/>
    </source>
</evidence>
<dbReference type="SUPFAM" id="SSF53822">
    <property type="entry name" value="Periplasmic binding protein-like I"/>
    <property type="match status" value="1"/>
</dbReference>
<dbReference type="CDD" id="cd06268">
    <property type="entry name" value="PBP1_ABC_transporter_LIVBP-like"/>
    <property type="match status" value="1"/>
</dbReference>
<keyword evidence="2" id="KW-0732">Signal</keyword>